<accession>A0A7C2P821</accession>
<name>A0A7C2P821_9PLAN</name>
<dbReference type="EMBL" id="DSOK01000438">
    <property type="protein sequence ID" value="HEN16955.1"/>
    <property type="molecule type" value="Genomic_DNA"/>
</dbReference>
<dbReference type="Pfam" id="PF04255">
    <property type="entry name" value="DUF433"/>
    <property type="match status" value="1"/>
</dbReference>
<sequence length="113" mass="12596">MEARMSATLPTGFPHITVDDDGVARVAGSRLKVVHLVAARKAWNWTAEDLAAQFPPLTLAQVHAALAFYYDHQAELDDALRQEEHLAEQLRDQLDDGELRAKLAERLAARNQP</sequence>
<dbReference type="Gene3D" id="1.10.10.10">
    <property type="entry name" value="Winged helix-like DNA-binding domain superfamily/Winged helix DNA-binding domain"/>
    <property type="match status" value="1"/>
</dbReference>
<protein>
    <submittedName>
        <fullName evidence="2">DUF433 domain-containing protein</fullName>
    </submittedName>
</protein>
<dbReference type="SUPFAM" id="SSF46689">
    <property type="entry name" value="Homeodomain-like"/>
    <property type="match status" value="1"/>
</dbReference>
<dbReference type="InterPro" id="IPR007367">
    <property type="entry name" value="DUF433"/>
</dbReference>
<gene>
    <name evidence="2" type="ORF">ENQ76_15955</name>
</gene>
<dbReference type="InterPro" id="IPR009057">
    <property type="entry name" value="Homeodomain-like_sf"/>
</dbReference>
<proteinExistence type="predicted"/>
<evidence type="ECO:0000256" key="1">
    <source>
        <dbReference type="SAM" id="Coils"/>
    </source>
</evidence>
<dbReference type="InterPro" id="IPR036388">
    <property type="entry name" value="WH-like_DNA-bd_sf"/>
</dbReference>
<keyword evidence="1" id="KW-0175">Coiled coil</keyword>
<organism evidence="2">
    <name type="scientific">Schlesneria paludicola</name>
    <dbReference type="NCBI Taxonomy" id="360056"/>
    <lineage>
        <taxon>Bacteria</taxon>
        <taxon>Pseudomonadati</taxon>
        <taxon>Planctomycetota</taxon>
        <taxon>Planctomycetia</taxon>
        <taxon>Planctomycetales</taxon>
        <taxon>Planctomycetaceae</taxon>
        <taxon>Schlesneria</taxon>
    </lineage>
</organism>
<dbReference type="PANTHER" id="PTHR34849">
    <property type="entry name" value="SSL5025 PROTEIN"/>
    <property type="match status" value="1"/>
</dbReference>
<dbReference type="PANTHER" id="PTHR34849:SF1">
    <property type="entry name" value="SLR0770 PROTEIN"/>
    <property type="match status" value="1"/>
</dbReference>
<comment type="caution">
    <text evidence="2">The sequence shown here is derived from an EMBL/GenBank/DDBJ whole genome shotgun (WGS) entry which is preliminary data.</text>
</comment>
<evidence type="ECO:0000313" key="2">
    <source>
        <dbReference type="EMBL" id="HEN16955.1"/>
    </source>
</evidence>
<feature type="coiled-coil region" evidence="1">
    <location>
        <begin position="73"/>
        <end position="107"/>
    </location>
</feature>
<reference evidence="2" key="1">
    <citation type="journal article" date="2020" name="mSystems">
        <title>Genome- and Community-Level Interaction Insights into Carbon Utilization and Element Cycling Functions of Hydrothermarchaeota in Hydrothermal Sediment.</title>
        <authorList>
            <person name="Zhou Z."/>
            <person name="Liu Y."/>
            <person name="Xu W."/>
            <person name="Pan J."/>
            <person name="Luo Z.H."/>
            <person name="Li M."/>
        </authorList>
    </citation>
    <scope>NUCLEOTIDE SEQUENCE [LARGE SCALE GENOMIC DNA]</scope>
    <source>
        <strain evidence="2">SpSt-339</strain>
    </source>
</reference>
<dbReference type="AlphaFoldDB" id="A0A7C2P821"/>